<gene>
    <name evidence="1" type="ORF">MILVUS5_LOCUS28975</name>
</gene>
<proteinExistence type="predicted"/>
<sequence>MCSSSLKLKLPCSSSAFIVVFANGTPFDGEIGKEVCVWSIEKTIAKSLFGPDSKSWNIPCHQRKLKEDG</sequence>
<organism evidence="1 2">
    <name type="scientific">Trifolium pratense</name>
    <name type="common">Red clover</name>
    <dbReference type="NCBI Taxonomy" id="57577"/>
    <lineage>
        <taxon>Eukaryota</taxon>
        <taxon>Viridiplantae</taxon>
        <taxon>Streptophyta</taxon>
        <taxon>Embryophyta</taxon>
        <taxon>Tracheophyta</taxon>
        <taxon>Spermatophyta</taxon>
        <taxon>Magnoliopsida</taxon>
        <taxon>eudicotyledons</taxon>
        <taxon>Gunneridae</taxon>
        <taxon>Pentapetalae</taxon>
        <taxon>rosids</taxon>
        <taxon>fabids</taxon>
        <taxon>Fabales</taxon>
        <taxon>Fabaceae</taxon>
        <taxon>Papilionoideae</taxon>
        <taxon>50 kb inversion clade</taxon>
        <taxon>NPAAA clade</taxon>
        <taxon>Hologalegina</taxon>
        <taxon>IRL clade</taxon>
        <taxon>Trifolieae</taxon>
        <taxon>Trifolium</taxon>
    </lineage>
</organism>
<comment type="caution">
    <text evidence="1">The sequence shown here is derived from an EMBL/GenBank/DDBJ whole genome shotgun (WGS) entry which is preliminary data.</text>
</comment>
<dbReference type="Proteomes" id="UP001177021">
    <property type="component" value="Unassembled WGS sequence"/>
</dbReference>
<dbReference type="EMBL" id="CASHSV030000409">
    <property type="protein sequence ID" value="CAJ2663579.1"/>
    <property type="molecule type" value="Genomic_DNA"/>
</dbReference>
<reference evidence="1" key="1">
    <citation type="submission" date="2023-10" db="EMBL/GenBank/DDBJ databases">
        <authorList>
            <person name="Rodriguez Cubillos JULIANA M."/>
            <person name="De Vega J."/>
        </authorList>
    </citation>
    <scope>NUCLEOTIDE SEQUENCE</scope>
</reference>
<protein>
    <submittedName>
        <fullName evidence="1">Uncharacterized protein</fullName>
    </submittedName>
</protein>
<accession>A0ACB0L557</accession>
<evidence type="ECO:0000313" key="2">
    <source>
        <dbReference type="Proteomes" id="UP001177021"/>
    </source>
</evidence>
<name>A0ACB0L557_TRIPR</name>
<keyword evidence="2" id="KW-1185">Reference proteome</keyword>
<evidence type="ECO:0000313" key="1">
    <source>
        <dbReference type="EMBL" id="CAJ2663579.1"/>
    </source>
</evidence>